<sequence>RRNHNNNTLDAAYCCVCILFNKQKGSNATFQREGFRDWKNAVGEKRGIISNHGNTPGHKAASELAENFLCVCKGQQKDIHSVISKTYSDKVQTNRNILSSILDIILNLGKRNVALRGNWDEEAHEEDGNFKHFVKWKSKFDDTLKLHLETTARNATYMSPSIQNELIACCGAEIQDKIVQKIKKSKYFSVLADETADVGGTEQLSICIRYVSEVFEIQEDFLGFCPLDKQDAASITHAILSQLEKWGLPVAFLRGQGYDGASTMSGRLGGVQQKIRELQPRALFTHCRSHALNLVVVHGCTDVPIVRNTMTMIEKIAVFFSASATKKNMLQDHVLQDQGERTRGGIPLMSDTRWGSRIKTVGAFVSKLRPIYTALQETESDGTRLHSEKASRLRNSIESFDTIVTAVTIHKVLGYILPLTTRLQSPDVDILSAYKEGREVAQVIESLRSEESFSTIYQQAVQMASTIDVAPVKKRVTVKQQHRGNAPADSVAEHYRLNLFLPFIDHVTEELRTRFAESSEPALVAALLVPKALPQLTEEKQNLLLSWYKEDLPQPDAAEQEIHRWKHHFKKYTGPLPETAKETLQNIDMGFYPNIQCILCIYLTLPVTTCSCERSFSALRRLKTWLRSSMGNERLSGLALIHKHQLSWVPPWIIFSSKSKLRP</sequence>
<dbReference type="GO" id="GO:0046983">
    <property type="term" value="F:protein dimerization activity"/>
    <property type="evidence" value="ECO:0007669"/>
    <property type="project" value="InterPro"/>
</dbReference>
<dbReference type="PANTHER" id="PTHR46289">
    <property type="entry name" value="52 KDA REPRESSOR OF THE INHIBITOR OF THE PROTEIN KINASE-LIKE PROTEIN-RELATED"/>
    <property type="match status" value="1"/>
</dbReference>
<reference evidence="3" key="3">
    <citation type="submission" date="2025-09" db="UniProtKB">
        <authorList>
            <consortium name="Ensembl"/>
        </authorList>
    </citation>
    <scope>IDENTIFICATION</scope>
</reference>
<dbReference type="SUPFAM" id="SSF53098">
    <property type="entry name" value="Ribonuclease H-like"/>
    <property type="match status" value="1"/>
</dbReference>
<dbReference type="InParanoid" id="A0A667XBL5"/>
<dbReference type="AlphaFoldDB" id="A0A667XBL5"/>
<dbReference type="InterPro" id="IPR008906">
    <property type="entry name" value="HATC_C_dom"/>
</dbReference>
<keyword evidence="4" id="KW-1185">Reference proteome</keyword>
<evidence type="ECO:0000259" key="1">
    <source>
        <dbReference type="Pfam" id="PF05699"/>
    </source>
</evidence>
<name>A0A667XBL5_9TELE</name>
<dbReference type="InterPro" id="IPR025398">
    <property type="entry name" value="DUF4371"/>
</dbReference>
<dbReference type="GeneTree" id="ENSGT00940000162068"/>
<feature type="domain" description="DUF4371" evidence="2">
    <location>
        <begin position="77"/>
        <end position="269"/>
    </location>
</feature>
<dbReference type="PANTHER" id="PTHR46289:SF14">
    <property type="entry name" value="DUF4371 DOMAIN-CONTAINING PROTEIN"/>
    <property type="match status" value="1"/>
</dbReference>
<feature type="domain" description="HAT C-terminal dimerisation" evidence="1">
    <location>
        <begin position="591"/>
        <end position="641"/>
    </location>
</feature>
<dbReference type="Ensembl" id="ENSMMDT00005010272.1">
    <property type="protein sequence ID" value="ENSMMDP00005009964.1"/>
    <property type="gene ID" value="ENSMMDG00005005440.1"/>
</dbReference>
<proteinExistence type="predicted"/>
<dbReference type="InterPro" id="IPR012337">
    <property type="entry name" value="RNaseH-like_sf"/>
</dbReference>
<reference evidence="3" key="2">
    <citation type="submission" date="2025-08" db="UniProtKB">
        <authorList>
            <consortium name="Ensembl"/>
        </authorList>
    </citation>
    <scope>IDENTIFICATION</scope>
</reference>
<dbReference type="Pfam" id="PF14291">
    <property type="entry name" value="DUF4371"/>
    <property type="match status" value="1"/>
</dbReference>
<protein>
    <recommendedName>
        <fullName evidence="5">TTF-type domain-containing protein</fullName>
    </recommendedName>
</protein>
<reference evidence="3" key="1">
    <citation type="submission" date="2019-06" db="EMBL/GenBank/DDBJ databases">
        <authorList>
            <consortium name="Wellcome Sanger Institute Data Sharing"/>
        </authorList>
    </citation>
    <scope>NUCLEOTIDE SEQUENCE [LARGE SCALE GENOMIC DNA]</scope>
</reference>
<accession>A0A667XBL5</accession>
<evidence type="ECO:0000313" key="3">
    <source>
        <dbReference type="Ensembl" id="ENSMMDP00005009964.1"/>
    </source>
</evidence>
<organism evidence="3 4">
    <name type="scientific">Myripristis murdjan</name>
    <name type="common">pinecone soldierfish</name>
    <dbReference type="NCBI Taxonomy" id="586833"/>
    <lineage>
        <taxon>Eukaryota</taxon>
        <taxon>Metazoa</taxon>
        <taxon>Chordata</taxon>
        <taxon>Craniata</taxon>
        <taxon>Vertebrata</taxon>
        <taxon>Euteleostomi</taxon>
        <taxon>Actinopterygii</taxon>
        <taxon>Neopterygii</taxon>
        <taxon>Teleostei</taxon>
        <taxon>Neoteleostei</taxon>
        <taxon>Acanthomorphata</taxon>
        <taxon>Holocentriformes</taxon>
        <taxon>Holocentridae</taxon>
        <taxon>Myripristis</taxon>
    </lineage>
</organism>
<dbReference type="Proteomes" id="UP000472263">
    <property type="component" value="Chromosome 13"/>
</dbReference>
<evidence type="ECO:0000313" key="4">
    <source>
        <dbReference type="Proteomes" id="UP000472263"/>
    </source>
</evidence>
<evidence type="ECO:0000259" key="2">
    <source>
        <dbReference type="Pfam" id="PF14291"/>
    </source>
</evidence>
<dbReference type="InterPro" id="IPR052958">
    <property type="entry name" value="IFN-induced_PKR_regulator"/>
</dbReference>
<dbReference type="Pfam" id="PF05699">
    <property type="entry name" value="Dimer_Tnp_hAT"/>
    <property type="match status" value="1"/>
</dbReference>
<evidence type="ECO:0008006" key="5">
    <source>
        <dbReference type="Google" id="ProtNLM"/>
    </source>
</evidence>